<feature type="domain" description="SH3b" evidence="5">
    <location>
        <begin position="175"/>
        <end position="237"/>
    </location>
</feature>
<evidence type="ECO:0000313" key="6">
    <source>
        <dbReference type="EMBL" id="MEW9500537.1"/>
    </source>
</evidence>
<dbReference type="SUPFAM" id="SSF50044">
    <property type="entry name" value="SH3-domain"/>
    <property type="match status" value="1"/>
</dbReference>
<keyword evidence="3" id="KW-0175">Coiled coil</keyword>
<protein>
    <submittedName>
        <fullName evidence="6">SH3 domain-containing protein</fullName>
    </submittedName>
</protein>
<dbReference type="SMART" id="SM00646">
    <property type="entry name" value="Ami_3"/>
    <property type="match status" value="1"/>
</dbReference>
<dbReference type="PROSITE" id="PS51781">
    <property type="entry name" value="SH3B"/>
    <property type="match status" value="5"/>
</dbReference>
<keyword evidence="1" id="KW-0378">Hydrolase</keyword>
<feature type="coiled-coil region" evidence="3">
    <location>
        <begin position="389"/>
        <end position="419"/>
    </location>
</feature>
<organism evidence="6 7">
    <name type="scientific">Jeotgalibacillus marinus</name>
    <dbReference type="NCBI Taxonomy" id="86667"/>
    <lineage>
        <taxon>Bacteria</taxon>
        <taxon>Bacillati</taxon>
        <taxon>Bacillota</taxon>
        <taxon>Bacilli</taxon>
        <taxon>Bacillales</taxon>
        <taxon>Caryophanaceae</taxon>
        <taxon>Jeotgalibacillus</taxon>
    </lineage>
</organism>
<keyword evidence="4" id="KW-0732">Signal</keyword>
<evidence type="ECO:0000256" key="1">
    <source>
        <dbReference type="ARBA" id="ARBA00022801"/>
    </source>
</evidence>
<evidence type="ECO:0000256" key="4">
    <source>
        <dbReference type="SAM" id="SignalP"/>
    </source>
</evidence>
<dbReference type="RefSeq" id="WP_367777835.1">
    <property type="nucleotide sequence ID" value="NZ_JBFMIA010000001.1"/>
</dbReference>
<dbReference type="PANTHER" id="PTHR34408:SF1">
    <property type="entry name" value="GLYCOSYL HYDROLASE FAMILY 19 DOMAIN-CONTAINING PROTEIN HI_1415"/>
    <property type="match status" value="1"/>
</dbReference>
<comment type="caution">
    <text evidence="6">The sequence shown here is derived from an EMBL/GenBank/DDBJ whole genome shotgun (WGS) entry which is preliminary data.</text>
</comment>
<feature type="chain" id="PRO_5045925276" evidence="4">
    <location>
        <begin position="24"/>
        <end position="594"/>
    </location>
</feature>
<accession>A0ABV3PZM6</accession>
<feature type="signal peptide" evidence="4">
    <location>
        <begin position="1"/>
        <end position="23"/>
    </location>
</feature>
<dbReference type="InterPro" id="IPR052354">
    <property type="entry name" value="Cell_Wall_Dynamics_Protein"/>
</dbReference>
<evidence type="ECO:0000313" key="7">
    <source>
        <dbReference type="Proteomes" id="UP001556040"/>
    </source>
</evidence>
<evidence type="ECO:0000256" key="2">
    <source>
        <dbReference type="ARBA" id="ARBA00023316"/>
    </source>
</evidence>
<feature type="domain" description="SH3b" evidence="5">
    <location>
        <begin position="102"/>
        <end position="165"/>
    </location>
</feature>
<dbReference type="PIRSF" id="PIRSF037846">
    <property type="entry name" value="Autolysin_YrvJ_prd"/>
    <property type="match status" value="1"/>
</dbReference>
<evidence type="ECO:0000256" key="3">
    <source>
        <dbReference type="SAM" id="Coils"/>
    </source>
</evidence>
<dbReference type="InterPro" id="IPR002508">
    <property type="entry name" value="MurNAc-LAA_cat"/>
</dbReference>
<evidence type="ECO:0000259" key="5">
    <source>
        <dbReference type="PROSITE" id="PS51781"/>
    </source>
</evidence>
<proteinExistence type="predicted"/>
<dbReference type="InterPro" id="IPR036028">
    <property type="entry name" value="SH3-like_dom_sf"/>
</dbReference>
<feature type="domain" description="SH3b" evidence="5">
    <location>
        <begin position="252"/>
        <end position="316"/>
    </location>
</feature>
<dbReference type="Pfam" id="PF08239">
    <property type="entry name" value="SH3_3"/>
    <property type="match status" value="5"/>
</dbReference>
<dbReference type="Gene3D" id="3.40.630.40">
    <property type="entry name" value="Zn-dependent exopeptidases"/>
    <property type="match status" value="1"/>
</dbReference>
<feature type="domain" description="SH3b" evidence="5">
    <location>
        <begin position="28"/>
        <end position="90"/>
    </location>
</feature>
<name>A0ABV3PZM6_9BACL</name>
<dbReference type="EMBL" id="JBFMIA010000001">
    <property type="protein sequence ID" value="MEW9500537.1"/>
    <property type="molecule type" value="Genomic_DNA"/>
</dbReference>
<dbReference type="Proteomes" id="UP001556040">
    <property type="component" value="Unassembled WGS sequence"/>
</dbReference>
<keyword evidence="2" id="KW-0961">Cell wall biogenesis/degradation</keyword>
<reference evidence="6 7" key="1">
    <citation type="journal article" date="1979" name="Int. J. Syst. Evol. Microbiol.">
        <title>Bacillus globisporus subsp. marinus subsp. nov.</title>
        <authorList>
            <person name="Liu H."/>
        </authorList>
    </citation>
    <scope>NUCLEOTIDE SEQUENCE [LARGE SCALE GENOMIC DNA]</scope>
    <source>
        <strain evidence="6 7">DSM 1297</strain>
    </source>
</reference>
<dbReference type="SMART" id="SM00287">
    <property type="entry name" value="SH3b"/>
    <property type="match status" value="5"/>
</dbReference>
<dbReference type="PANTHER" id="PTHR34408">
    <property type="entry name" value="FAMILY PROTEIN, PUTATIVE-RELATED"/>
    <property type="match status" value="1"/>
</dbReference>
<dbReference type="InterPro" id="IPR017293">
    <property type="entry name" value="N-acetylmuramoyl-L-ala_amidase"/>
</dbReference>
<dbReference type="InterPro" id="IPR003646">
    <property type="entry name" value="SH3-like_bac-type"/>
</dbReference>
<keyword evidence="7" id="KW-1185">Reference proteome</keyword>
<dbReference type="CDD" id="cd02696">
    <property type="entry name" value="MurNAc-LAA"/>
    <property type="match status" value="1"/>
</dbReference>
<feature type="domain" description="SH3b" evidence="5">
    <location>
        <begin position="328"/>
        <end position="392"/>
    </location>
</feature>
<sequence>MKVSVPFLVIVLLFTSFSIPPRAGQAEGITATISSDSVNMRQGPGLAFPTVATANKGDTYEVLDNEYGWLKLQLASGQEGWVAEWLTIQESTPTPEVDTESTNTYYVITDELRIRAAAGTDYDVVGTLKKGDSVNVLSESGEWLEISMPDGTSGWAYAEFIDQQQQSSQQTSEGESLGTISVDRLNVRNDFSSEGAVIGSFNQGDIVLIDEEQYGWLLVEGNGLKGWVSSSYVQYQATTNDSTEPIEMSSLEDSSIVIMVDALTVRNEPSRSGDSIGSVNQGDSFTVEEISGDWYSIEYQSGEFGWIASWYTEQGTRSSHTQSNSSTADLESVTILYNGSNIRSQASVESDVVTLAQAGEQYPVVSQQGDWFEIRLSDDTTGFIANWIVAAEDSTVKEFEEEEEEREQEEKVIDSIADATIVIDAGHGGRDGGSPGASGTHEKPLTLRTAEMLYHKLSSTGAKVIMTRQDDRYIDLNSRVATSQQYQADAFISIHYDAHDDRSIGGYTTYFYGGIDKTLANSVHKGLEGQMTISNRGVQFGDYFVLRENSSAAVLLELGYISNPSEEALVNNDRFRDIATTGIYNGLVEYFENY</sequence>
<dbReference type="Gene3D" id="2.30.30.40">
    <property type="entry name" value="SH3 Domains"/>
    <property type="match status" value="5"/>
</dbReference>
<gene>
    <name evidence="6" type="ORF">AB1471_01840</name>
</gene>
<dbReference type="Pfam" id="PF01520">
    <property type="entry name" value="Amidase_3"/>
    <property type="match status" value="1"/>
</dbReference>
<dbReference type="SUPFAM" id="SSF53187">
    <property type="entry name" value="Zn-dependent exopeptidases"/>
    <property type="match status" value="1"/>
</dbReference>